<dbReference type="EMBL" id="CP062796">
    <property type="protein sequence ID" value="QUL98523.1"/>
    <property type="molecule type" value="Genomic_DNA"/>
</dbReference>
<name>A0AAT9LEF5_9FIRM</name>
<protein>
    <submittedName>
        <fullName evidence="1">Uncharacterized protein</fullName>
    </submittedName>
</protein>
<gene>
    <name evidence="1" type="ORF">IMF26_11085</name>
</gene>
<reference evidence="1" key="1">
    <citation type="submission" date="2020-10" db="EMBL/GenBank/DDBJ databases">
        <authorList>
            <person name="Kadnikov V."/>
            <person name="Beletsky A.V."/>
            <person name="Mardanov A.V."/>
            <person name="Karnachuk O.V."/>
            <person name="Ravin N.V."/>
        </authorList>
    </citation>
    <scope>NUCLEOTIDE SEQUENCE</scope>
    <source>
        <strain evidence="1">Bu02</strain>
    </source>
</reference>
<reference evidence="1" key="2">
    <citation type="journal article" date="2023" name="Biology">
        <title>Prokaryotic Life Associated with Coal-Fire Gas Vents Revealed by Metagenomics.</title>
        <authorList>
            <person name="Kadnikov V.V."/>
            <person name="Mardanov A.V."/>
            <person name="Beletsky A.V."/>
            <person name="Karnachuk O.V."/>
            <person name="Ravin N.V."/>
        </authorList>
    </citation>
    <scope>NUCLEOTIDE SEQUENCE</scope>
    <source>
        <strain evidence="1">Bu02</strain>
    </source>
</reference>
<evidence type="ECO:0000313" key="1">
    <source>
        <dbReference type="EMBL" id="QUL98523.1"/>
    </source>
</evidence>
<accession>A0AAT9LEF5</accession>
<dbReference type="Gene3D" id="3.40.630.30">
    <property type="match status" value="1"/>
</dbReference>
<sequence length="120" mass="13320">MTNSEFLPWTVPEASRIASDLQSPSHRHVFLCLSEGQVTGEVTLTCGSGRLARSGTVSVLLIPPEGETSRDSKVARDLLKAIFDLAEGWLPLHRLEIQTYSDETWLVLPWMRTGSGRKRA</sequence>
<dbReference type="KEGG" id="fcz:IMF26_11085"/>
<proteinExistence type="predicted"/>
<organism evidence="1">
    <name type="scientific">Candidatus Fermentithermobacillus carboniphilus</name>
    <dbReference type="NCBI Taxonomy" id="3085328"/>
    <lineage>
        <taxon>Bacteria</taxon>
        <taxon>Bacillati</taxon>
        <taxon>Bacillota</taxon>
        <taxon>Candidatus Fermentithermobacillia</taxon>
        <taxon>Candidatus Fermentithermobacillales</taxon>
        <taxon>Candidatus Fermentithermobacillaceae</taxon>
        <taxon>Candidatus Fermentithermobacillus</taxon>
    </lineage>
</organism>
<dbReference type="AlphaFoldDB" id="A0AAT9LEF5"/>